<keyword evidence="3" id="KW-1185">Reference proteome</keyword>
<name>A0A1Q2YFQ1_9ASCO</name>
<feature type="region of interest" description="Disordered" evidence="1">
    <location>
        <begin position="1"/>
        <end position="64"/>
    </location>
</feature>
<evidence type="ECO:0000313" key="2">
    <source>
        <dbReference type="EMBL" id="GAV28369.1"/>
    </source>
</evidence>
<organism evidence="2 3">
    <name type="scientific">Pichia membranifaciens</name>
    <dbReference type="NCBI Taxonomy" id="4926"/>
    <lineage>
        <taxon>Eukaryota</taxon>
        <taxon>Fungi</taxon>
        <taxon>Dikarya</taxon>
        <taxon>Ascomycota</taxon>
        <taxon>Saccharomycotina</taxon>
        <taxon>Pichiomycetes</taxon>
        <taxon>Pichiales</taxon>
        <taxon>Pichiaceae</taxon>
        <taxon>Pichia</taxon>
    </lineage>
</organism>
<dbReference type="AlphaFoldDB" id="A0A1Q2YFQ1"/>
<evidence type="ECO:0000313" key="3">
    <source>
        <dbReference type="Proteomes" id="UP000186136"/>
    </source>
</evidence>
<accession>A0A1Q2YFQ1</accession>
<evidence type="ECO:0000256" key="1">
    <source>
        <dbReference type="SAM" id="MobiDB-lite"/>
    </source>
</evidence>
<comment type="caution">
    <text evidence="2">The sequence shown here is derived from an EMBL/GenBank/DDBJ whole genome shotgun (WGS) entry which is preliminary data.</text>
</comment>
<reference evidence="2 3" key="1">
    <citation type="submission" date="2016-08" db="EMBL/GenBank/DDBJ databases">
        <title>Whole genome shotgun sequence of Pichia membranifaciens KS47-1.</title>
        <authorList>
            <person name="Konishi M."/>
            <person name="Ishida M."/>
            <person name="Arakawa T."/>
            <person name="Kato Y."/>
            <person name="Horiuchi J."/>
        </authorList>
    </citation>
    <scope>NUCLEOTIDE SEQUENCE [LARGE SCALE GENOMIC DNA]</scope>
    <source>
        <strain evidence="2 3">KS47-1</strain>
    </source>
</reference>
<feature type="compositionally biased region" description="Basic and acidic residues" evidence="1">
    <location>
        <begin position="104"/>
        <end position="126"/>
    </location>
</feature>
<sequence length="167" mass="17699">MLDIDSETLKVDDKGEDNEGGEDLGHVWGVVSVEGVDKSGPGAGSGKEHVDEGQDGTLELGAPTSVDQRWSEALPDNGLADLRGHKQRGTGAKAVTLLKQLVQEDDHQGGKDQLEDQQEADARTEVGRSAVHAGQDVDGGLAEGQEDGKKLLRNLHELSVVLALRVH</sequence>
<dbReference type="OrthoDB" id="10568655at2759"/>
<dbReference type="EMBL" id="BDGI01000067">
    <property type="protein sequence ID" value="GAV28369.1"/>
    <property type="molecule type" value="Genomic_DNA"/>
</dbReference>
<feature type="region of interest" description="Disordered" evidence="1">
    <location>
        <begin position="104"/>
        <end position="142"/>
    </location>
</feature>
<dbReference type="Proteomes" id="UP000186136">
    <property type="component" value="Unassembled WGS sequence"/>
</dbReference>
<gene>
    <name evidence="2" type="ORF">PMKS-001840</name>
</gene>
<proteinExistence type="predicted"/>
<protein>
    <submittedName>
        <fullName evidence="2">Uncharacterized protein</fullName>
    </submittedName>
</protein>